<dbReference type="CTD" id="20330323"/>
<dbReference type="GeneID" id="20330323"/>
<keyword evidence="2" id="KW-1185">Reference proteome</keyword>
<dbReference type="GO" id="GO:0140326">
    <property type="term" value="F:ATPase-coupled intramembrane lipid transporter activity"/>
    <property type="evidence" value="ECO:0007669"/>
    <property type="project" value="TreeGrafter"/>
</dbReference>
<sequence length="124" mass="13849">MKITPSAHLQSNESQINYVYYFFNSSPQASSPDEKALVEGAAQNGVVFVGVEPVEDSISTKRYKIEYRNGGSTNDNAAEQKCYLVDAVLEFTSERKRMTVMVRYPDGTYHIHSKGAESTMLTPE</sequence>
<dbReference type="InterPro" id="IPR023299">
    <property type="entry name" value="ATPase_P-typ_cyto_dom_N"/>
</dbReference>
<feature type="non-terminal residue" evidence="1">
    <location>
        <position position="124"/>
    </location>
</feature>
<reference evidence="1 2" key="1">
    <citation type="submission" date="2013-11" db="EMBL/GenBank/DDBJ databases">
        <title>Opisthorchis viverrini - life in the bile duct.</title>
        <authorList>
            <person name="Young N.D."/>
            <person name="Nagarajan N."/>
            <person name="Lin S.J."/>
            <person name="Korhonen P.K."/>
            <person name="Jex A.R."/>
            <person name="Hall R.S."/>
            <person name="Safavi-Hemami H."/>
            <person name="Kaewkong W."/>
            <person name="Bertrand D."/>
            <person name="Gao S."/>
            <person name="Seet Q."/>
            <person name="Wongkham S."/>
            <person name="Teh B.T."/>
            <person name="Wongkham C."/>
            <person name="Intapan P.M."/>
            <person name="Maleewong W."/>
            <person name="Yang X."/>
            <person name="Hu M."/>
            <person name="Wang Z."/>
            <person name="Hofmann A."/>
            <person name="Sternberg P.W."/>
            <person name="Tan P."/>
            <person name="Wang J."/>
            <person name="Gasser R.B."/>
        </authorList>
    </citation>
    <scope>NUCLEOTIDE SEQUENCE [LARGE SCALE GENOMIC DNA]</scope>
</reference>
<protein>
    <submittedName>
        <fullName evidence="1">Uncharacterized protein</fullName>
    </submittedName>
</protein>
<dbReference type="GO" id="GO:0045332">
    <property type="term" value="P:phospholipid translocation"/>
    <property type="evidence" value="ECO:0007669"/>
    <property type="project" value="TreeGrafter"/>
</dbReference>
<dbReference type="OrthoDB" id="377733at2759"/>
<dbReference type="Pfam" id="PF13246">
    <property type="entry name" value="Cation_ATPase"/>
    <property type="match status" value="1"/>
</dbReference>
<dbReference type="EMBL" id="KL604353">
    <property type="protein sequence ID" value="KER18288.1"/>
    <property type="molecule type" value="Genomic_DNA"/>
</dbReference>
<dbReference type="SUPFAM" id="SSF81660">
    <property type="entry name" value="Metal cation-transporting ATPase, ATP-binding domain N"/>
    <property type="match status" value="1"/>
</dbReference>
<organism evidence="1 2">
    <name type="scientific">Opisthorchis viverrini</name>
    <name type="common">Southeast Asian liver fluke</name>
    <dbReference type="NCBI Taxonomy" id="6198"/>
    <lineage>
        <taxon>Eukaryota</taxon>
        <taxon>Metazoa</taxon>
        <taxon>Spiralia</taxon>
        <taxon>Lophotrochozoa</taxon>
        <taxon>Platyhelminthes</taxon>
        <taxon>Trematoda</taxon>
        <taxon>Digenea</taxon>
        <taxon>Opisthorchiida</taxon>
        <taxon>Opisthorchiata</taxon>
        <taxon>Opisthorchiidae</taxon>
        <taxon>Opisthorchis</taxon>
    </lineage>
</organism>
<dbReference type="Gene3D" id="3.40.1110.10">
    <property type="entry name" value="Calcium-transporting ATPase, cytoplasmic domain N"/>
    <property type="match status" value="1"/>
</dbReference>
<dbReference type="AlphaFoldDB" id="A0A074YU99"/>
<proteinExistence type="predicted"/>
<dbReference type="RefSeq" id="XP_009177965.1">
    <property type="nucleotide sequence ID" value="XM_009179701.1"/>
</dbReference>
<name>A0A074YU99_OPIVI</name>
<evidence type="ECO:0000313" key="2">
    <source>
        <dbReference type="Proteomes" id="UP000054324"/>
    </source>
</evidence>
<gene>
    <name evidence="1" type="ORF">T265_16158</name>
</gene>
<dbReference type="GO" id="GO:0005886">
    <property type="term" value="C:plasma membrane"/>
    <property type="evidence" value="ECO:0007669"/>
    <property type="project" value="TreeGrafter"/>
</dbReference>
<accession>A0A074YU99</accession>
<dbReference type="STRING" id="6198.A0A074YU99"/>
<dbReference type="GO" id="GO:0000166">
    <property type="term" value="F:nucleotide binding"/>
    <property type="evidence" value="ECO:0007669"/>
    <property type="project" value="InterPro"/>
</dbReference>
<dbReference type="KEGG" id="ovi:T265_16158"/>
<dbReference type="Proteomes" id="UP000054324">
    <property type="component" value="Unassembled WGS sequence"/>
</dbReference>
<evidence type="ECO:0000313" key="1">
    <source>
        <dbReference type="EMBL" id="KER18288.1"/>
    </source>
</evidence>
<dbReference type="PANTHER" id="PTHR24092">
    <property type="entry name" value="PROBABLE PHOSPHOLIPID-TRANSPORTING ATPASE"/>
    <property type="match status" value="1"/>
</dbReference>